<keyword evidence="2" id="KW-1185">Reference proteome</keyword>
<reference evidence="1 2" key="2">
    <citation type="journal article" date="2022" name="Mol. Ecol. Resour.">
        <title>The genomes of chicory, endive, great burdock and yacon provide insights into Asteraceae paleo-polyploidization history and plant inulin production.</title>
        <authorList>
            <person name="Fan W."/>
            <person name="Wang S."/>
            <person name="Wang H."/>
            <person name="Wang A."/>
            <person name="Jiang F."/>
            <person name="Liu H."/>
            <person name="Zhao H."/>
            <person name="Xu D."/>
            <person name="Zhang Y."/>
        </authorList>
    </citation>
    <scope>NUCLEOTIDE SEQUENCE [LARGE SCALE GENOMIC DNA]</scope>
    <source>
        <strain evidence="2">cv. Yunnan</strain>
        <tissue evidence="1">Leaves</tissue>
    </source>
</reference>
<dbReference type="Proteomes" id="UP001056120">
    <property type="component" value="Linkage Group LG12"/>
</dbReference>
<proteinExistence type="predicted"/>
<dbReference type="EMBL" id="CM042029">
    <property type="protein sequence ID" value="KAI3795464.1"/>
    <property type="molecule type" value="Genomic_DNA"/>
</dbReference>
<accession>A0ACB9HI38</accession>
<sequence>MNLLGIRIQPCTLLPQFCDVIDQPSIQDENIEDDPYHFVNDGMPRDHRVLDEVMLEISEGCWYLGSYKRSIVVYGRSEYSQTIQPYFGCYDPLSYPLFFPIGESGWHPNIPRQGVLINEAHNNHDNIDEEMEEANTRRGRTTVAMREYYCYKFQIRSTENVLLFGGRLLQQFAVDFYIKIETQRLQFCEQNQAKIRADLYQGIVDCVNAGEVNPNRVGQRIVLPTYFIGGPRDMRRRFLDAMTLVQDDGKPDLFLTMTCNPQWPEICDNLKAGQTAQDHPELVSRMFRAKLEDLKEQLFKKHLLGEVKAYVYVIEFQKLGLPHAHFLLIMYPQHKINNPDHYDKVMCAEVPDILRYPKLHELVVKHMIHGPCGNLRTKSPCMKGDPPICRFRYPKQFNEQTTQGDDAYPLYQRRNNGITMEIRGKTLDNIWVIPYNPRLLMMFNRHMNVEVCSNIKSVKYLFKYVYKGHDKQVIQIDQDKQ</sequence>
<name>A0ACB9HI38_9ASTR</name>
<reference evidence="2" key="1">
    <citation type="journal article" date="2022" name="Mol. Ecol. Resour.">
        <title>The genomes of chicory, endive, great burdock and yacon provide insights into Asteraceae palaeo-polyploidization history and plant inulin production.</title>
        <authorList>
            <person name="Fan W."/>
            <person name="Wang S."/>
            <person name="Wang H."/>
            <person name="Wang A."/>
            <person name="Jiang F."/>
            <person name="Liu H."/>
            <person name="Zhao H."/>
            <person name="Xu D."/>
            <person name="Zhang Y."/>
        </authorList>
    </citation>
    <scope>NUCLEOTIDE SEQUENCE [LARGE SCALE GENOMIC DNA]</scope>
    <source>
        <strain evidence="2">cv. Yunnan</strain>
    </source>
</reference>
<comment type="caution">
    <text evidence="1">The sequence shown here is derived from an EMBL/GenBank/DDBJ whole genome shotgun (WGS) entry which is preliminary data.</text>
</comment>
<evidence type="ECO:0000313" key="2">
    <source>
        <dbReference type="Proteomes" id="UP001056120"/>
    </source>
</evidence>
<organism evidence="1 2">
    <name type="scientific">Smallanthus sonchifolius</name>
    <dbReference type="NCBI Taxonomy" id="185202"/>
    <lineage>
        <taxon>Eukaryota</taxon>
        <taxon>Viridiplantae</taxon>
        <taxon>Streptophyta</taxon>
        <taxon>Embryophyta</taxon>
        <taxon>Tracheophyta</taxon>
        <taxon>Spermatophyta</taxon>
        <taxon>Magnoliopsida</taxon>
        <taxon>eudicotyledons</taxon>
        <taxon>Gunneridae</taxon>
        <taxon>Pentapetalae</taxon>
        <taxon>asterids</taxon>
        <taxon>campanulids</taxon>
        <taxon>Asterales</taxon>
        <taxon>Asteraceae</taxon>
        <taxon>Asteroideae</taxon>
        <taxon>Heliantheae alliance</taxon>
        <taxon>Millerieae</taxon>
        <taxon>Smallanthus</taxon>
    </lineage>
</organism>
<protein>
    <submittedName>
        <fullName evidence="1">Uncharacterized protein</fullName>
    </submittedName>
</protein>
<gene>
    <name evidence="1" type="ORF">L1987_38119</name>
</gene>
<evidence type="ECO:0000313" key="1">
    <source>
        <dbReference type="EMBL" id="KAI3795464.1"/>
    </source>
</evidence>